<protein>
    <submittedName>
        <fullName evidence="1">Uncharacterized protein</fullName>
    </submittedName>
</protein>
<reference evidence="1 2" key="1">
    <citation type="submission" date="2014-04" db="EMBL/GenBank/DDBJ databases">
        <authorList>
            <consortium name="DOE Joint Genome Institute"/>
            <person name="Kuo A."/>
            <person name="Kohler A."/>
            <person name="Costa M.D."/>
            <person name="Nagy L.G."/>
            <person name="Floudas D."/>
            <person name="Copeland A."/>
            <person name="Barry K.W."/>
            <person name="Cichocki N."/>
            <person name="Veneault-Fourrey C."/>
            <person name="LaButti K."/>
            <person name="Lindquist E.A."/>
            <person name="Lipzen A."/>
            <person name="Lundell T."/>
            <person name="Morin E."/>
            <person name="Murat C."/>
            <person name="Sun H."/>
            <person name="Tunlid A."/>
            <person name="Henrissat B."/>
            <person name="Grigoriev I.V."/>
            <person name="Hibbett D.S."/>
            <person name="Martin F."/>
            <person name="Nordberg H.P."/>
            <person name="Cantor M.N."/>
            <person name="Hua S.X."/>
        </authorList>
    </citation>
    <scope>NUCLEOTIDE SEQUENCE [LARGE SCALE GENOMIC DNA]</scope>
    <source>
        <strain evidence="1 2">441</strain>
    </source>
</reference>
<organism evidence="1 2">
    <name type="scientific">Pisolithus microcarpus 441</name>
    <dbReference type="NCBI Taxonomy" id="765257"/>
    <lineage>
        <taxon>Eukaryota</taxon>
        <taxon>Fungi</taxon>
        <taxon>Dikarya</taxon>
        <taxon>Basidiomycota</taxon>
        <taxon>Agaricomycotina</taxon>
        <taxon>Agaricomycetes</taxon>
        <taxon>Agaricomycetidae</taxon>
        <taxon>Boletales</taxon>
        <taxon>Sclerodermatineae</taxon>
        <taxon>Pisolithaceae</taxon>
        <taxon>Pisolithus</taxon>
    </lineage>
</organism>
<accession>A0A0C9XFI8</accession>
<name>A0A0C9XFI8_9AGAM</name>
<dbReference type="EMBL" id="KN834330">
    <property type="protein sequence ID" value="KIK11010.1"/>
    <property type="molecule type" value="Genomic_DNA"/>
</dbReference>
<keyword evidence="2" id="KW-1185">Reference proteome</keyword>
<proteinExistence type="predicted"/>
<dbReference type="AlphaFoldDB" id="A0A0C9XFI8"/>
<dbReference type="Proteomes" id="UP000054018">
    <property type="component" value="Unassembled WGS sequence"/>
</dbReference>
<gene>
    <name evidence="1" type="ORF">PISMIDRAFT_537195</name>
</gene>
<evidence type="ECO:0000313" key="1">
    <source>
        <dbReference type="EMBL" id="KIK11010.1"/>
    </source>
</evidence>
<reference evidence="2" key="2">
    <citation type="submission" date="2015-01" db="EMBL/GenBank/DDBJ databases">
        <title>Evolutionary Origins and Diversification of the Mycorrhizal Mutualists.</title>
        <authorList>
            <consortium name="DOE Joint Genome Institute"/>
            <consortium name="Mycorrhizal Genomics Consortium"/>
            <person name="Kohler A."/>
            <person name="Kuo A."/>
            <person name="Nagy L.G."/>
            <person name="Floudas D."/>
            <person name="Copeland A."/>
            <person name="Barry K.W."/>
            <person name="Cichocki N."/>
            <person name="Veneault-Fourrey C."/>
            <person name="LaButti K."/>
            <person name="Lindquist E.A."/>
            <person name="Lipzen A."/>
            <person name="Lundell T."/>
            <person name="Morin E."/>
            <person name="Murat C."/>
            <person name="Riley R."/>
            <person name="Ohm R."/>
            <person name="Sun H."/>
            <person name="Tunlid A."/>
            <person name="Henrissat B."/>
            <person name="Grigoriev I.V."/>
            <person name="Hibbett D.S."/>
            <person name="Martin F."/>
        </authorList>
    </citation>
    <scope>NUCLEOTIDE SEQUENCE [LARGE SCALE GENOMIC DNA]</scope>
    <source>
        <strain evidence="2">441</strain>
    </source>
</reference>
<evidence type="ECO:0000313" key="2">
    <source>
        <dbReference type="Proteomes" id="UP000054018"/>
    </source>
</evidence>
<dbReference type="HOGENOM" id="CLU_2292804_0_0_1"/>
<sequence>MHLGDDVKTSSAVRKGIEILEQRGRAFACRKWSIARSPYYIMGMSCMQCTTLPVPVGCMVHDAGNQQESRRRHLLPIAYGPPGVLYKLSFSTAANPWIGDG</sequence>